<reference evidence="2" key="1">
    <citation type="journal article" date="2006" name="PLoS Biol.">
        <title>Macronuclear genome sequence of the ciliate Tetrahymena thermophila, a model eukaryote.</title>
        <authorList>
            <person name="Eisen J.A."/>
            <person name="Coyne R.S."/>
            <person name="Wu M."/>
            <person name="Wu D."/>
            <person name="Thiagarajan M."/>
            <person name="Wortman J.R."/>
            <person name="Badger J.H."/>
            <person name="Ren Q."/>
            <person name="Amedeo P."/>
            <person name="Jones K.M."/>
            <person name="Tallon L.J."/>
            <person name="Delcher A.L."/>
            <person name="Salzberg S.L."/>
            <person name="Silva J.C."/>
            <person name="Haas B.J."/>
            <person name="Majoros W.H."/>
            <person name="Farzad M."/>
            <person name="Carlton J.M."/>
            <person name="Smith R.K. Jr."/>
            <person name="Garg J."/>
            <person name="Pearlman R.E."/>
            <person name="Karrer K.M."/>
            <person name="Sun L."/>
            <person name="Manning G."/>
            <person name="Elde N.C."/>
            <person name="Turkewitz A.P."/>
            <person name="Asai D.J."/>
            <person name="Wilkes D.E."/>
            <person name="Wang Y."/>
            <person name="Cai H."/>
            <person name="Collins K."/>
            <person name="Stewart B.A."/>
            <person name="Lee S.R."/>
            <person name="Wilamowska K."/>
            <person name="Weinberg Z."/>
            <person name="Ruzzo W.L."/>
            <person name="Wloga D."/>
            <person name="Gaertig J."/>
            <person name="Frankel J."/>
            <person name="Tsao C.-C."/>
            <person name="Gorovsky M.A."/>
            <person name="Keeling P.J."/>
            <person name="Waller R.F."/>
            <person name="Patron N.J."/>
            <person name="Cherry J.M."/>
            <person name="Stover N.A."/>
            <person name="Krieger C.J."/>
            <person name="del Toro C."/>
            <person name="Ryder H.F."/>
            <person name="Williamson S.C."/>
            <person name="Barbeau R.A."/>
            <person name="Hamilton E.P."/>
            <person name="Orias E."/>
        </authorList>
    </citation>
    <scope>NUCLEOTIDE SEQUENCE [LARGE SCALE GENOMIC DNA]</scope>
    <source>
        <strain evidence="2">SB210</strain>
    </source>
</reference>
<feature type="non-terminal residue" evidence="1">
    <location>
        <position position="1"/>
    </location>
</feature>
<proteinExistence type="predicted"/>
<evidence type="ECO:0000313" key="1">
    <source>
        <dbReference type="EMBL" id="EAR81102.2"/>
    </source>
</evidence>
<gene>
    <name evidence="1" type="ORF">TTHERM_02125600</name>
</gene>
<dbReference type="InParanoid" id="Q225Y6"/>
<dbReference type="GeneID" id="7901724"/>
<name>Q225Y6_TETTS</name>
<dbReference type="AlphaFoldDB" id="Q225Y6"/>
<protein>
    <submittedName>
        <fullName evidence="1">Uncharacterized protein</fullName>
    </submittedName>
</protein>
<evidence type="ECO:0000313" key="2">
    <source>
        <dbReference type="Proteomes" id="UP000009168"/>
    </source>
</evidence>
<dbReference type="EMBL" id="GG663351">
    <property type="protein sequence ID" value="EAR81102.2"/>
    <property type="molecule type" value="Genomic_DNA"/>
</dbReference>
<feature type="non-terminal residue" evidence="1">
    <location>
        <position position="135"/>
    </location>
</feature>
<sequence>IMKSLIYTLMTSQFIVYKLCTINPLPNQLMVLVVKQECQIDCNQSLLSLITTESNSMLDQPLLLIRTLVMNLGLSRISRFSQDTVVVTFNQLVKNIIKTHFRVMLLHGILSTFNQYLLNGNYYITPSYQYINSLI</sequence>
<accession>Q225Y6</accession>
<dbReference type="KEGG" id="tet:TTHERM_02125600"/>
<dbReference type="RefSeq" id="XP_001028765.2">
    <property type="nucleotide sequence ID" value="XM_001028765.2"/>
</dbReference>
<organism evidence="1 2">
    <name type="scientific">Tetrahymena thermophila (strain SB210)</name>
    <dbReference type="NCBI Taxonomy" id="312017"/>
    <lineage>
        <taxon>Eukaryota</taxon>
        <taxon>Sar</taxon>
        <taxon>Alveolata</taxon>
        <taxon>Ciliophora</taxon>
        <taxon>Intramacronucleata</taxon>
        <taxon>Oligohymenophorea</taxon>
        <taxon>Hymenostomatida</taxon>
        <taxon>Tetrahymenina</taxon>
        <taxon>Tetrahymenidae</taxon>
        <taxon>Tetrahymena</taxon>
    </lineage>
</organism>
<dbReference type="HOGENOM" id="CLU_2338238_0_0_1"/>
<keyword evidence="2" id="KW-1185">Reference proteome</keyword>
<dbReference type="Proteomes" id="UP000009168">
    <property type="component" value="Unassembled WGS sequence"/>
</dbReference>